<feature type="compositionally biased region" description="Basic and acidic residues" evidence="4">
    <location>
        <begin position="95"/>
        <end position="105"/>
    </location>
</feature>
<dbReference type="EMBL" id="JAWSTH010000078">
    <property type="protein sequence ID" value="MDW5597192.1"/>
    <property type="molecule type" value="Genomic_DNA"/>
</dbReference>
<dbReference type="PANTHER" id="PTHR43464">
    <property type="entry name" value="METHYLTRANSFERASE"/>
    <property type="match status" value="1"/>
</dbReference>
<dbReference type="Proteomes" id="UP001284601">
    <property type="component" value="Unassembled WGS sequence"/>
</dbReference>
<keyword evidence="2" id="KW-0808">Transferase</keyword>
<dbReference type="GO" id="GO:0008168">
    <property type="term" value="F:methyltransferase activity"/>
    <property type="evidence" value="ECO:0007669"/>
    <property type="project" value="UniProtKB-KW"/>
</dbReference>
<accession>A0ABU4HV44</accession>
<evidence type="ECO:0000256" key="1">
    <source>
        <dbReference type="ARBA" id="ARBA00022603"/>
    </source>
</evidence>
<dbReference type="SUPFAM" id="SSF53335">
    <property type="entry name" value="S-adenosyl-L-methionine-dependent methyltransferases"/>
    <property type="match status" value="1"/>
</dbReference>
<keyword evidence="3" id="KW-0949">S-adenosyl-L-methionine</keyword>
<evidence type="ECO:0000313" key="7">
    <source>
        <dbReference type="Proteomes" id="UP001284601"/>
    </source>
</evidence>
<name>A0ABU4HV44_9ACTN</name>
<dbReference type="CDD" id="cd02440">
    <property type="entry name" value="AdoMet_MTases"/>
    <property type="match status" value="1"/>
</dbReference>
<dbReference type="InterPro" id="IPR013217">
    <property type="entry name" value="Methyltransf_12"/>
</dbReference>
<dbReference type="Pfam" id="PF08242">
    <property type="entry name" value="Methyltransf_12"/>
    <property type="match status" value="1"/>
</dbReference>
<keyword evidence="7" id="KW-1185">Reference proteome</keyword>
<keyword evidence="1 6" id="KW-0489">Methyltransferase</keyword>
<gene>
    <name evidence="6" type="ORF">R7226_22790</name>
</gene>
<comment type="caution">
    <text evidence="6">The sequence shown here is derived from an EMBL/GenBank/DDBJ whole genome shotgun (WGS) entry which is preliminary data.</text>
</comment>
<evidence type="ECO:0000313" key="6">
    <source>
        <dbReference type="EMBL" id="MDW5597192.1"/>
    </source>
</evidence>
<dbReference type="GO" id="GO:0032259">
    <property type="term" value="P:methylation"/>
    <property type="evidence" value="ECO:0007669"/>
    <property type="project" value="UniProtKB-KW"/>
</dbReference>
<evidence type="ECO:0000256" key="2">
    <source>
        <dbReference type="ARBA" id="ARBA00022679"/>
    </source>
</evidence>
<dbReference type="InterPro" id="IPR029063">
    <property type="entry name" value="SAM-dependent_MTases_sf"/>
</dbReference>
<feature type="domain" description="Methyltransferase type 12" evidence="5">
    <location>
        <begin position="50"/>
        <end position="166"/>
    </location>
</feature>
<sequence>MSGQPMTPAAFDALYRRDPDPWGYRERPYERAKYADTLRACGPGPFDAALELGGSIGEFTALLTPRCRRLRSLDASPAAVELARERLAALPAGSPRDRVPQRDPNPHSSDAVGGDVHALLGTIPADLPHDRFDLVVASEVLYYLPQAEFDATLVALRERLAPGGRLVAVHYVPPGPERPLTAAAVHAALRAQPWLASVERSDRGDYLLDVLESLPRPPRPAVPDPREADR</sequence>
<feature type="region of interest" description="Disordered" evidence="4">
    <location>
        <begin position="91"/>
        <end position="112"/>
    </location>
</feature>
<dbReference type="PANTHER" id="PTHR43464:SF19">
    <property type="entry name" value="UBIQUINONE BIOSYNTHESIS O-METHYLTRANSFERASE, MITOCHONDRIAL"/>
    <property type="match status" value="1"/>
</dbReference>
<proteinExistence type="predicted"/>
<evidence type="ECO:0000256" key="3">
    <source>
        <dbReference type="ARBA" id="ARBA00022691"/>
    </source>
</evidence>
<reference evidence="7" key="1">
    <citation type="submission" date="2023-07" db="EMBL/GenBank/DDBJ databases">
        <title>Conexibacter stalactiti sp. nov., isolated from stalactites in a lava cave and emended description of the genus Conexibacter.</title>
        <authorList>
            <person name="Lee S.D."/>
        </authorList>
    </citation>
    <scope>NUCLEOTIDE SEQUENCE [LARGE SCALE GENOMIC DNA]</scope>
    <source>
        <strain evidence="7">KCTC 39840</strain>
    </source>
</reference>
<evidence type="ECO:0000256" key="4">
    <source>
        <dbReference type="SAM" id="MobiDB-lite"/>
    </source>
</evidence>
<dbReference type="Gene3D" id="3.40.50.150">
    <property type="entry name" value="Vaccinia Virus protein VP39"/>
    <property type="match status" value="1"/>
</dbReference>
<organism evidence="6 7">
    <name type="scientific">Conexibacter stalactiti</name>
    <dbReference type="NCBI Taxonomy" id="1940611"/>
    <lineage>
        <taxon>Bacteria</taxon>
        <taxon>Bacillati</taxon>
        <taxon>Actinomycetota</taxon>
        <taxon>Thermoleophilia</taxon>
        <taxon>Solirubrobacterales</taxon>
        <taxon>Conexibacteraceae</taxon>
        <taxon>Conexibacter</taxon>
    </lineage>
</organism>
<dbReference type="RefSeq" id="WP_318599656.1">
    <property type="nucleotide sequence ID" value="NZ_JAWSTH010000078.1"/>
</dbReference>
<reference evidence="6 7" key="2">
    <citation type="submission" date="2023-10" db="EMBL/GenBank/DDBJ databases">
        <authorList>
            <person name="Han X.F."/>
        </authorList>
    </citation>
    <scope>NUCLEOTIDE SEQUENCE [LARGE SCALE GENOMIC DNA]</scope>
    <source>
        <strain evidence="6 7">KCTC 39840</strain>
    </source>
</reference>
<protein>
    <submittedName>
        <fullName evidence="6">SAM-dependent methyltransferase</fullName>
    </submittedName>
</protein>
<evidence type="ECO:0000259" key="5">
    <source>
        <dbReference type="Pfam" id="PF08242"/>
    </source>
</evidence>